<dbReference type="GO" id="GO:0007165">
    <property type="term" value="P:signal transduction"/>
    <property type="evidence" value="ECO:0007669"/>
    <property type="project" value="InterPro"/>
</dbReference>
<dbReference type="Gene3D" id="3.40.50.10140">
    <property type="entry name" value="Toll/interleukin-1 receptor homology (TIR) domain"/>
    <property type="match status" value="1"/>
</dbReference>
<feature type="domain" description="TIR" evidence="2">
    <location>
        <begin position="4"/>
        <end position="139"/>
    </location>
</feature>
<dbReference type="Proteomes" id="UP000240542">
    <property type="component" value="Unassembled WGS sequence"/>
</dbReference>
<proteinExistence type="predicted"/>
<evidence type="ECO:0000313" key="3">
    <source>
        <dbReference type="EMBL" id="PSK97306.1"/>
    </source>
</evidence>
<evidence type="ECO:0000256" key="1">
    <source>
        <dbReference type="SAM" id="MobiDB-lite"/>
    </source>
</evidence>
<dbReference type="Gene3D" id="3.40.50.300">
    <property type="entry name" value="P-loop containing nucleotide triphosphate hydrolases"/>
    <property type="match status" value="1"/>
</dbReference>
<feature type="region of interest" description="Disordered" evidence="1">
    <location>
        <begin position="514"/>
        <end position="533"/>
    </location>
</feature>
<dbReference type="SUPFAM" id="SSF52540">
    <property type="entry name" value="P-loop containing nucleoside triphosphate hydrolases"/>
    <property type="match status" value="1"/>
</dbReference>
<dbReference type="Pfam" id="PF13676">
    <property type="entry name" value="TIR_2"/>
    <property type="match status" value="1"/>
</dbReference>
<protein>
    <submittedName>
        <fullName evidence="3">TIR domain-containing protein</fullName>
    </submittedName>
</protein>
<evidence type="ECO:0000313" key="4">
    <source>
        <dbReference type="Proteomes" id="UP000240542"/>
    </source>
</evidence>
<dbReference type="RefSeq" id="WP_106583210.1">
    <property type="nucleotide sequence ID" value="NZ_PYGA01000008.1"/>
</dbReference>
<name>A0A2P8DJA6_9ACTN</name>
<feature type="compositionally biased region" description="Basic and acidic residues" evidence="1">
    <location>
        <begin position="524"/>
        <end position="533"/>
    </location>
</feature>
<dbReference type="EMBL" id="PYGA01000008">
    <property type="protein sequence ID" value="PSK97306.1"/>
    <property type="molecule type" value="Genomic_DNA"/>
</dbReference>
<accession>A0A2P8DJA6</accession>
<comment type="caution">
    <text evidence="3">The sequence shown here is derived from an EMBL/GenBank/DDBJ whole genome shotgun (WGS) entry which is preliminary data.</text>
</comment>
<dbReference type="OrthoDB" id="3490462at2"/>
<dbReference type="PROSITE" id="PS50104">
    <property type="entry name" value="TIR"/>
    <property type="match status" value="1"/>
</dbReference>
<reference evidence="3 4" key="1">
    <citation type="submission" date="2018-03" db="EMBL/GenBank/DDBJ databases">
        <title>Genomic Encyclopedia of Archaeal and Bacterial Type Strains, Phase II (KMG-II): from individual species to whole genera.</title>
        <authorList>
            <person name="Goeker M."/>
        </authorList>
    </citation>
    <scope>NUCLEOTIDE SEQUENCE [LARGE SCALE GENOMIC DNA]</scope>
    <source>
        <strain evidence="3 4">DSM 45312</strain>
    </source>
</reference>
<dbReference type="InterPro" id="IPR027417">
    <property type="entry name" value="P-loop_NTPase"/>
</dbReference>
<dbReference type="InterPro" id="IPR035897">
    <property type="entry name" value="Toll_tir_struct_dom_sf"/>
</dbReference>
<dbReference type="SUPFAM" id="SSF52200">
    <property type="entry name" value="Toll/Interleukin receptor TIR domain"/>
    <property type="match status" value="1"/>
</dbReference>
<sequence length="533" mass="57851">MRRAEWDVFISYAQSDVLLATRLCDALTARGLRVFLDHRGVEEFTSISGTISAALANSTLMVALYSRAFPTSRACDYELNGAFIAGQREVGSRGRIVVVNPHSDFGHVEPLELRDIRSLSLPDYAGDLDALADRVARHAAEIGGVIGPLPDPSRTPWYPPPPRLGDPFPGLFRRQHWAVHSGLLPGTAAMFTGVRRGGVALVSGMRRAGTTTFAEEYALRFGAAYPGGVFWVDLGSGAQPNGATPWDTVNASYLAQVGAICRLLDIPTTGTGLVERLDRVRSAMERNGRASLWVVDGLPDGVPMDRARLLRNPHTAGSTLVVARTRRYEALGVQIDLNDPDEHDAMELLIHGNRPVGEPENEATRRIIRSLGGHRQALTAARRLRATMFHPLRGYQDLWAELGKLDHDVLEHDPSYAELAQVLRADIAGMAADQRAVLVLAAQRSPRRVDIEALGAALATAADRPLEEGKRRAARAVTELGFQTYVRAGAGTLRVHPLLARIIVRSFLQQSGPADALRQAGGPDLDRTGEPVS</sequence>
<gene>
    <name evidence="3" type="ORF">CLV63_10824</name>
</gene>
<keyword evidence="4" id="KW-1185">Reference proteome</keyword>
<evidence type="ECO:0000259" key="2">
    <source>
        <dbReference type="PROSITE" id="PS50104"/>
    </source>
</evidence>
<dbReference type="InterPro" id="IPR000157">
    <property type="entry name" value="TIR_dom"/>
</dbReference>
<organism evidence="3 4">
    <name type="scientific">Murinocardiopsis flavida</name>
    <dbReference type="NCBI Taxonomy" id="645275"/>
    <lineage>
        <taxon>Bacteria</taxon>
        <taxon>Bacillati</taxon>
        <taxon>Actinomycetota</taxon>
        <taxon>Actinomycetes</taxon>
        <taxon>Streptosporangiales</taxon>
        <taxon>Nocardiopsidaceae</taxon>
        <taxon>Murinocardiopsis</taxon>
    </lineage>
</organism>
<dbReference type="AlphaFoldDB" id="A0A2P8DJA6"/>